<gene>
    <name evidence="9" type="ORF">AVEN_22383_1</name>
</gene>
<name>A0A4Y2VLF0_ARAVE</name>
<keyword evidence="10" id="KW-1185">Reference proteome</keyword>
<comment type="catalytic activity">
    <reaction evidence="1">
        <text>Endonucleolytic cleavage to 5'-phosphomonoester.</text>
        <dbReference type="EC" id="3.1.26.4"/>
    </reaction>
</comment>
<evidence type="ECO:0000256" key="5">
    <source>
        <dbReference type="ARBA" id="ARBA00022723"/>
    </source>
</evidence>
<dbReference type="InterPro" id="IPR002156">
    <property type="entry name" value="RNaseH_domain"/>
</dbReference>
<dbReference type="Gene3D" id="3.30.420.10">
    <property type="entry name" value="Ribonuclease H-like superfamily/Ribonuclease H"/>
    <property type="match status" value="2"/>
</dbReference>
<dbReference type="InterPro" id="IPR012337">
    <property type="entry name" value="RNaseH-like_sf"/>
</dbReference>
<evidence type="ECO:0000256" key="7">
    <source>
        <dbReference type="ARBA" id="ARBA00022801"/>
    </source>
</evidence>
<dbReference type="Pfam" id="PF00075">
    <property type="entry name" value="RNase_H"/>
    <property type="match status" value="2"/>
</dbReference>
<dbReference type="InterPro" id="IPR050092">
    <property type="entry name" value="RNase_H"/>
</dbReference>
<dbReference type="SUPFAM" id="SSF53098">
    <property type="entry name" value="Ribonuclease H-like"/>
    <property type="match status" value="2"/>
</dbReference>
<evidence type="ECO:0000313" key="9">
    <source>
        <dbReference type="EMBL" id="GBO25016.1"/>
    </source>
</evidence>
<dbReference type="OrthoDB" id="6437659at2759"/>
<reference evidence="9 10" key="1">
    <citation type="journal article" date="2019" name="Sci. Rep.">
        <title>Orb-weaving spider Araneus ventricosus genome elucidates the spidroin gene catalogue.</title>
        <authorList>
            <person name="Kono N."/>
            <person name="Nakamura H."/>
            <person name="Ohtoshi R."/>
            <person name="Moran D.A.P."/>
            <person name="Shinohara A."/>
            <person name="Yoshida Y."/>
            <person name="Fujiwara M."/>
            <person name="Mori M."/>
            <person name="Tomita M."/>
            <person name="Arakawa K."/>
        </authorList>
    </citation>
    <scope>NUCLEOTIDE SEQUENCE [LARGE SCALE GENOMIC DNA]</scope>
</reference>
<dbReference type="PANTHER" id="PTHR10642">
    <property type="entry name" value="RIBONUCLEASE H1"/>
    <property type="match status" value="1"/>
</dbReference>
<keyword evidence="5" id="KW-0479">Metal-binding</keyword>
<sequence length="356" mass="40139">MDEGVGLAVCTFKNNQNSDNFLFKLNIYNSVFQAELAAIQHAANWAASNNHKINIFTDSLSFIMALKSAHSRSQFVNTTKQILSTARDLVGLSWVKAHVGIPGNEWADQHAKLAISVGEELEITAPRSYLNRKIKSYILHNWLTYWNNYNSASGIRVLKKSDVKSGFINDIKSNVFRALGSVGLSWVKAHAGIPGNELADQFAKSAITEGNFLDIPAPYSFLKKYIKNIILSDWQQHWGESDTGVRVREYVPFVDFNLLTRNRYLLFFISGHGPFPAYLFRFKILNSPNCICGGLVDPDHFVFDCPHTKDFHLTCPAGIFKPDWFSSVLKDVGSLRRLQEICVISNRICNELKSLN</sequence>
<evidence type="ECO:0000256" key="2">
    <source>
        <dbReference type="ARBA" id="ARBA00005300"/>
    </source>
</evidence>
<dbReference type="InterPro" id="IPR036397">
    <property type="entry name" value="RNaseH_sf"/>
</dbReference>
<feature type="domain" description="RNase H type-1" evidence="8">
    <location>
        <begin position="1"/>
        <end position="116"/>
    </location>
</feature>
<keyword evidence="4" id="KW-0540">Nuclease</keyword>
<comment type="similarity">
    <text evidence="2">Belongs to the RNase H family.</text>
</comment>
<dbReference type="GO" id="GO:0043137">
    <property type="term" value="P:DNA replication, removal of RNA primer"/>
    <property type="evidence" value="ECO:0007669"/>
    <property type="project" value="TreeGrafter"/>
</dbReference>
<comment type="caution">
    <text evidence="9">The sequence shown here is derived from an EMBL/GenBank/DDBJ whole genome shotgun (WGS) entry which is preliminary data.</text>
</comment>
<keyword evidence="6" id="KW-0255">Endonuclease</keyword>
<dbReference type="GO" id="GO:0004523">
    <property type="term" value="F:RNA-DNA hybrid ribonuclease activity"/>
    <property type="evidence" value="ECO:0007669"/>
    <property type="project" value="UniProtKB-EC"/>
</dbReference>
<organism evidence="9 10">
    <name type="scientific">Araneus ventricosus</name>
    <name type="common">Orbweaver spider</name>
    <name type="synonym">Epeira ventricosa</name>
    <dbReference type="NCBI Taxonomy" id="182803"/>
    <lineage>
        <taxon>Eukaryota</taxon>
        <taxon>Metazoa</taxon>
        <taxon>Ecdysozoa</taxon>
        <taxon>Arthropoda</taxon>
        <taxon>Chelicerata</taxon>
        <taxon>Arachnida</taxon>
        <taxon>Araneae</taxon>
        <taxon>Araneomorphae</taxon>
        <taxon>Entelegynae</taxon>
        <taxon>Araneoidea</taxon>
        <taxon>Araneidae</taxon>
        <taxon>Araneus</taxon>
    </lineage>
</organism>
<dbReference type="CDD" id="cd09276">
    <property type="entry name" value="Rnase_HI_RT_non_LTR"/>
    <property type="match status" value="1"/>
</dbReference>
<dbReference type="PANTHER" id="PTHR10642:SF26">
    <property type="entry name" value="RIBONUCLEASE H1"/>
    <property type="match status" value="1"/>
</dbReference>
<evidence type="ECO:0000259" key="8">
    <source>
        <dbReference type="PROSITE" id="PS50879"/>
    </source>
</evidence>
<evidence type="ECO:0000256" key="1">
    <source>
        <dbReference type="ARBA" id="ARBA00000077"/>
    </source>
</evidence>
<evidence type="ECO:0000256" key="6">
    <source>
        <dbReference type="ARBA" id="ARBA00022759"/>
    </source>
</evidence>
<dbReference type="EC" id="3.1.26.4" evidence="3"/>
<dbReference type="GO" id="GO:0046872">
    <property type="term" value="F:metal ion binding"/>
    <property type="evidence" value="ECO:0007669"/>
    <property type="project" value="UniProtKB-KW"/>
</dbReference>
<proteinExistence type="inferred from homology"/>
<evidence type="ECO:0000256" key="4">
    <source>
        <dbReference type="ARBA" id="ARBA00022722"/>
    </source>
</evidence>
<dbReference type="Proteomes" id="UP000499080">
    <property type="component" value="Unassembled WGS sequence"/>
</dbReference>
<dbReference type="EMBL" id="BGPR01048002">
    <property type="protein sequence ID" value="GBO25016.1"/>
    <property type="molecule type" value="Genomic_DNA"/>
</dbReference>
<dbReference type="AlphaFoldDB" id="A0A4Y2VLF0"/>
<keyword evidence="7" id="KW-0378">Hydrolase</keyword>
<dbReference type="GO" id="GO:0003676">
    <property type="term" value="F:nucleic acid binding"/>
    <property type="evidence" value="ECO:0007669"/>
    <property type="project" value="InterPro"/>
</dbReference>
<evidence type="ECO:0000256" key="3">
    <source>
        <dbReference type="ARBA" id="ARBA00012180"/>
    </source>
</evidence>
<protein>
    <recommendedName>
        <fullName evidence="3">ribonuclease H</fullName>
        <ecNumber evidence="3">3.1.26.4</ecNumber>
    </recommendedName>
</protein>
<dbReference type="PROSITE" id="PS50879">
    <property type="entry name" value="RNASE_H_1"/>
    <property type="match status" value="1"/>
</dbReference>
<accession>A0A4Y2VLF0</accession>
<evidence type="ECO:0000313" key="10">
    <source>
        <dbReference type="Proteomes" id="UP000499080"/>
    </source>
</evidence>